<dbReference type="AlphaFoldDB" id="A0A2K1K321"/>
<dbReference type="EnsemblPlants" id="Pp3c9_13290V3.1">
    <property type="protein sequence ID" value="Pp3c9_13290V3.1"/>
    <property type="gene ID" value="Pp3c9_13290"/>
</dbReference>
<comment type="similarity">
    <text evidence="2 7">Belongs to the CTL (choline transporter-like) family.</text>
</comment>
<dbReference type="GO" id="GO:0005886">
    <property type="term" value="C:plasma membrane"/>
    <property type="evidence" value="ECO:0007669"/>
    <property type="project" value="UniProtKB-SubCell"/>
</dbReference>
<dbReference type="OMA" id="FISLMRW"/>
<reference evidence="9" key="3">
    <citation type="submission" date="2020-12" db="UniProtKB">
        <authorList>
            <consortium name="EnsemblPlants"/>
        </authorList>
    </citation>
    <scope>IDENTIFICATION</scope>
</reference>
<dbReference type="EMBL" id="ABEU02000009">
    <property type="protein sequence ID" value="PNR48171.1"/>
    <property type="molecule type" value="Genomic_DNA"/>
</dbReference>
<feature type="transmembrane region" description="Helical" evidence="7">
    <location>
        <begin position="291"/>
        <end position="313"/>
    </location>
</feature>
<dbReference type="GeneID" id="112286278"/>
<dbReference type="PANTHER" id="PTHR12385">
    <property type="entry name" value="CHOLINE TRANSPORTER-LIKE (SLC FAMILY 44)"/>
    <property type="match status" value="1"/>
</dbReference>
<keyword evidence="4 7" id="KW-1133">Transmembrane helix</keyword>
<sequence>MGRNKSAGPKGAIVGSGGTTPLFGASPVHNTSNYGSPQPAYVGPPAYAPYSPSAPPIYSAPGYADQEAGTGPQKPRIKQNRTCRDILFLILFLAYGVGIIIASSYGFHNGDPRRLVYGLDYKGNTCGDNKGSPNLKDYDIRYWLNPNQVYKSGLTSDPFNLGDARSICLADCPIPSATNLTWVCDYPEGPIKLTMSEWGARNYDYFSMLTPEQQASSFNLTGPCYPVLFTSTNLFWSCQLASTPSNTSLSLWQSAGGTEVQSGNVIVQVVQKALSSPAAIVKRYVADLGRAWPVLVVCGGIAPLVLSIAYLVLVRYFVGVLTWITIILLNVLTALVTLFFYIKAGWIGKDVVTGVIGDGANKVLSSSASEANHLKIVAVIMSIVFVVVVLVTLVLIKRLIIAVAVIKVATKAMGAIPSLLIYPIIPFIFQSAFLIYWVAGFLYLVSAGTVTRNNCNNSCAAYDLTAGLVTDTNCCGYDVHQSKNLVWAILYQIFGFFWTTQFITACCLTTIAGAVAAYYWARGDTANMGWLPVLSSAKRVFRYSLGSMALGSLLVAIIEMIRFLLEMLRKKLKALEAAPGGCFITICCCCVQCCLGCIEWTIKFINRNAYIVIAINGKGFCRAAGKATGLIVNNVLRVAAVNIIGDMILFLGKVVVSLASALFAFLMLDTKQYKTGHSKVSSPLFPVLFCWFIGFLVAGMFFGVVEMAIDTILLSFCIDSEENNGTPMFAPPLLLDTLTSHAKRVEADEAARAEKAARKQQAKR</sequence>
<evidence type="ECO:0000313" key="10">
    <source>
        <dbReference type="Proteomes" id="UP000006727"/>
    </source>
</evidence>
<dbReference type="KEGG" id="ppp:112286278"/>
<feature type="transmembrane region" description="Helical" evidence="7">
    <location>
        <begin position="540"/>
        <end position="565"/>
    </location>
</feature>
<dbReference type="Pfam" id="PF04515">
    <property type="entry name" value="Choline_transpo"/>
    <property type="match status" value="1"/>
</dbReference>
<feature type="transmembrane region" description="Helical" evidence="7">
    <location>
        <begin position="408"/>
        <end position="428"/>
    </location>
</feature>
<keyword evidence="5 7" id="KW-0472">Membrane</keyword>
<organism evidence="8">
    <name type="scientific">Physcomitrium patens</name>
    <name type="common">Spreading-leaved earth moss</name>
    <name type="synonym">Physcomitrella patens</name>
    <dbReference type="NCBI Taxonomy" id="3218"/>
    <lineage>
        <taxon>Eukaryota</taxon>
        <taxon>Viridiplantae</taxon>
        <taxon>Streptophyta</taxon>
        <taxon>Embryophyta</taxon>
        <taxon>Bryophyta</taxon>
        <taxon>Bryophytina</taxon>
        <taxon>Bryopsida</taxon>
        <taxon>Funariidae</taxon>
        <taxon>Funariales</taxon>
        <taxon>Funariaceae</taxon>
        <taxon>Physcomitrium</taxon>
    </lineage>
</organism>
<dbReference type="FunCoup" id="A0A2K1K321">
    <property type="interactions" value="1404"/>
</dbReference>
<dbReference type="RefSeq" id="XP_024383792.1">
    <property type="nucleotide sequence ID" value="XM_024528024.2"/>
</dbReference>
<dbReference type="Gramene" id="Pp3c9_13290V3.1">
    <property type="protein sequence ID" value="Pp3c9_13290V3.1"/>
    <property type="gene ID" value="Pp3c9_13290"/>
</dbReference>
<comment type="subcellular location">
    <subcellularLocation>
        <location evidence="7">Cell membrane</location>
        <topology evidence="7">Multi-pass membrane protein</topology>
    </subcellularLocation>
    <subcellularLocation>
        <location evidence="1">Membrane</location>
        <topology evidence="1">Multi-pass membrane protein</topology>
    </subcellularLocation>
</comment>
<feature type="transmembrane region" description="Helical" evidence="7">
    <location>
        <begin position="647"/>
        <end position="668"/>
    </location>
</feature>
<evidence type="ECO:0000256" key="5">
    <source>
        <dbReference type="ARBA" id="ARBA00023136"/>
    </source>
</evidence>
<protein>
    <recommendedName>
        <fullName evidence="7">Choline transporter-like protein</fullName>
    </recommendedName>
</protein>
<evidence type="ECO:0000256" key="1">
    <source>
        <dbReference type="ARBA" id="ARBA00004141"/>
    </source>
</evidence>
<feature type="transmembrane region" description="Helical" evidence="7">
    <location>
        <begin position="493"/>
        <end position="520"/>
    </location>
</feature>
<dbReference type="EnsemblPlants" id="Pp3c9_13290V3.2">
    <property type="protein sequence ID" value="Pp3c9_13290V3.2"/>
    <property type="gene ID" value="Pp3c9_13290"/>
</dbReference>
<dbReference type="Gramene" id="Pp3c9_13290V3.3">
    <property type="protein sequence ID" value="Pp3c9_13290V3.3"/>
    <property type="gene ID" value="Pp3c9_13290"/>
</dbReference>
<keyword evidence="3 7" id="KW-0812">Transmembrane</keyword>
<keyword evidence="10" id="KW-1185">Reference proteome</keyword>
<dbReference type="GO" id="GO:0055085">
    <property type="term" value="P:transmembrane transport"/>
    <property type="evidence" value="ECO:0000318"/>
    <property type="project" value="GO_Central"/>
</dbReference>
<dbReference type="Proteomes" id="UP000006727">
    <property type="component" value="Chromosome 9"/>
</dbReference>
<evidence type="ECO:0000313" key="8">
    <source>
        <dbReference type="EMBL" id="PNR48171.1"/>
    </source>
</evidence>
<dbReference type="InterPro" id="IPR007603">
    <property type="entry name" value="Choline_transptr-like"/>
</dbReference>
<accession>A0A2K1K321</accession>
<evidence type="ECO:0000256" key="7">
    <source>
        <dbReference type="RuleBase" id="RU368066"/>
    </source>
</evidence>
<dbReference type="OrthoDB" id="420519at2759"/>
<evidence type="ECO:0000256" key="2">
    <source>
        <dbReference type="ARBA" id="ARBA00007168"/>
    </source>
</evidence>
<dbReference type="GO" id="GO:0022857">
    <property type="term" value="F:transmembrane transporter activity"/>
    <property type="evidence" value="ECO:0000318"/>
    <property type="project" value="GO_Central"/>
</dbReference>
<dbReference type="GO" id="GO:0016020">
    <property type="term" value="C:membrane"/>
    <property type="evidence" value="ECO:0000318"/>
    <property type="project" value="GO_Central"/>
</dbReference>
<feature type="transmembrane region" description="Helical" evidence="7">
    <location>
        <begin position="684"/>
        <end position="705"/>
    </location>
</feature>
<feature type="transmembrane region" description="Helical" evidence="7">
    <location>
        <begin position="320"/>
        <end position="342"/>
    </location>
</feature>
<feature type="transmembrane region" description="Helical" evidence="7">
    <location>
        <begin position="376"/>
        <end position="396"/>
    </location>
</feature>
<dbReference type="PANTHER" id="PTHR12385:SF14">
    <property type="entry name" value="CHOLINE TRANSPORTER-LIKE 2"/>
    <property type="match status" value="1"/>
</dbReference>
<evidence type="ECO:0000256" key="4">
    <source>
        <dbReference type="ARBA" id="ARBA00022989"/>
    </source>
</evidence>
<evidence type="ECO:0000313" key="9">
    <source>
        <dbReference type="EnsemblPlants" id="Pp3c9_13290V3.1"/>
    </source>
</evidence>
<evidence type="ECO:0000256" key="3">
    <source>
        <dbReference type="ARBA" id="ARBA00022692"/>
    </source>
</evidence>
<proteinExistence type="inferred from homology"/>
<reference evidence="8 10" key="1">
    <citation type="journal article" date="2008" name="Science">
        <title>The Physcomitrella genome reveals evolutionary insights into the conquest of land by plants.</title>
        <authorList>
            <person name="Rensing S."/>
            <person name="Lang D."/>
            <person name="Zimmer A."/>
            <person name="Terry A."/>
            <person name="Salamov A."/>
            <person name="Shapiro H."/>
            <person name="Nishiyama T."/>
            <person name="Perroud P.-F."/>
            <person name="Lindquist E."/>
            <person name="Kamisugi Y."/>
            <person name="Tanahashi T."/>
            <person name="Sakakibara K."/>
            <person name="Fujita T."/>
            <person name="Oishi K."/>
            <person name="Shin-I T."/>
            <person name="Kuroki Y."/>
            <person name="Toyoda A."/>
            <person name="Suzuki Y."/>
            <person name="Hashimoto A."/>
            <person name="Yamaguchi K."/>
            <person name="Sugano A."/>
            <person name="Kohara Y."/>
            <person name="Fujiyama A."/>
            <person name="Anterola A."/>
            <person name="Aoki S."/>
            <person name="Ashton N."/>
            <person name="Barbazuk W.B."/>
            <person name="Barker E."/>
            <person name="Bennetzen J."/>
            <person name="Bezanilla M."/>
            <person name="Blankenship R."/>
            <person name="Cho S.H."/>
            <person name="Dutcher S."/>
            <person name="Estelle M."/>
            <person name="Fawcett J.A."/>
            <person name="Gundlach H."/>
            <person name="Hanada K."/>
            <person name="Heyl A."/>
            <person name="Hicks K.A."/>
            <person name="Hugh J."/>
            <person name="Lohr M."/>
            <person name="Mayer K."/>
            <person name="Melkozernov A."/>
            <person name="Murata T."/>
            <person name="Nelson D."/>
            <person name="Pils B."/>
            <person name="Prigge M."/>
            <person name="Reiss B."/>
            <person name="Renner T."/>
            <person name="Rombauts S."/>
            <person name="Rushton P."/>
            <person name="Sanderfoot A."/>
            <person name="Schween G."/>
            <person name="Shiu S.-H."/>
            <person name="Stueber K."/>
            <person name="Theodoulou F.L."/>
            <person name="Tu H."/>
            <person name="Van de Peer Y."/>
            <person name="Verrier P.J."/>
            <person name="Waters E."/>
            <person name="Wood A."/>
            <person name="Yang L."/>
            <person name="Cove D."/>
            <person name="Cuming A."/>
            <person name="Hasebe M."/>
            <person name="Lucas S."/>
            <person name="Mishler D.B."/>
            <person name="Reski R."/>
            <person name="Grigoriev I."/>
            <person name="Quatrano R.S."/>
            <person name="Boore J.L."/>
        </authorList>
    </citation>
    <scope>NUCLEOTIDE SEQUENCE [LARGE SCALE GENOMIC DNA]</scope>
    <source>
        <strain evidence="9 10">cv. Gransden 2004</strain>
    </source>
</reference>
<evidence type="ECO:0000256" key="6">
    <source>
        <dbReference type="ARBA" id="ARBA00023180"/>
    </source>
</evidence>
<feature type="transmembrane region" description="Helical" evidence="7">
    <location>
        <begin position="86"/>
        <end position="107"/>
    </location>
</feature>
<name>A0A2K1K321_PHYPA</name>
<keyword evidence="6" id="KW-0325">Glycoprotein</keyword>
<gene>
    <name evidence="9" type="primary">LOC112286278</name>
    <name evidence="8" type="ORF">PHYPA_012646</name>
</gene>
<dbReference type="Gramene" id="Pp3c9_13290V3.2">
    <property type="protein sequence ID" value="Pp3c9_13290V3.2"/>
    <property type="gene ID" value="Pp3c9_13290"/>
</dbReference>
<dbReference type="PaxDb" id="3218-PP1S29_118V6.1"/>
<dbReference type="EnsemblPlants" id="Pp3c9_13290V3.3">
    <property type="protein sequence ID" value="Pp3c9_13290V3.3"/>
    <property type="gene ID" value="Pp3c9_13290"/>
</dbReference>
<comment type="function">
    <text evidence="7">Choline transporter.</text>
</comment>
<reference evidence="8 10" key="2">
    <citation type="journal article" date="2018" name="Plant J.">
        <title>The Physcomitrella patens chromosome-scale assembly reveals moss genome structure and evolution.</title>
        <authorList>
            <person name="Lang D."/>
            <person name="Ullrich K.K."/>
            <person name="Murat F."/>
            <person name="Fuchs J."/>
            <person name="Jenkins J."/>
            <person name="Haas F.B."/>
            <person name="Piednoel M."/>
            <person name="Gundlach H."/>
            <person name="Van Bel M."/>
            <person name="Meyberg R."/>
            <person name="Vives C."/>
            <person name="Morata J."/>
            <person name="Symeonidi A."/>
            <person name="Hiss M."/>
            <person name="Muchero W."/>
            <person name="Kamisugi Y."/>
            <person name="Saleh O."/>
            <person name="Blanc G."/>
            <person name="Decker E.L."/>
            <person name="van Gessel N."/>
            <person name="Grimwood J."/>
            <person name="Hayes R.D."/>
            <person name="Graham S.W."/>
            <person name="Gunter L.E."/>
            <person name="McDaniel S.F."/>
            <person name="Hoernstein S.N.W."/>
            <person name="Larsson A."/>
            <person name="Li F.W."/>
            <person name="Perroud P.F."/>
            <person name="Phillips J."/>
            <person name="Ranjan P."/>
            <person name="Rokshar D.S."/>
            <person name="Rothfels C.J."/>
            <person name="Schneider L."/>
            <person name="Shu S."/>
            <person name="Stevenson D.W."/>
            <person name="Thummler F."/>
            <person name="Tillich M."/>
            <person name="Villarreal Aguilar J.C."/>
            <person name="Widiez T."/>
            <person name="Wong G.K."/>
            <person name="Wymore A."/>
            <person name="Zhang Y."/>
            <person name="Zimmer A.D."/>
            <person name="Quatrano R.S."/>
            <person name="Mayer K.F.X."/>
            <person name="Goodstein D."/>
            <person name="Casacuberta J.M."/>
            <person name="Vandepoele K."/>
            <person name="Reski R."/>
            <person name="Cuming A.C."/>
            <person name="Tuskan G.A."/>
            <person name="Maumus F."/>
            <person name="Salse J."/>
            <person name="Schmutz J."/>
            <person name="Rensing S.A."/>
        </authorList>
    </citation>
    <scope>NUCLEOTIDE SEQUENCE [LARGE SCALE GENOMIC DNA]</scope>
    <source>
        <strain evidence="9 10">cv. Gransden 2004</strain>
    </source>
</reference>